<feature type="region of interest" description="Disordered" evidence="1">
    <location>
        <begin position="126"/>
        <end position="193"/>
    </location>
</feature>
<keyword evidence="2" id="KW-1133">Transmembrane helix</keyword>
<evidence type="ECO:0000313" key="4">
    <source>
        <dbReference type="EMBL" id="KAF4309635.1"/>
    </source>
</evidence>
<dbReference type="Proteomes" id="UP000572817">
    <property type="component" value="Unassembled WGS sequence"/>
</dbReference>
<keyword evidence="3" id="KW-0732">Signal</keyword>
<dbReference type="EMBL" id="WWBZ02000016">
    <property type="protein sequence ID" value="KAF4309635.1"/>
    <property type="molecule type" value="Genomic_DNA"/>
</dbReference>
<evidence type="ECO:0008006" key="6">
    <source>
        <dbReference type="Google" id="ProtNLM"/>
    </source>
</evidence>
<dbReference type="AlphaFoldDB" id="A0A8H4IY17"/>
<name>A0A8H4IY17_9PEZI</name>
<evidence type="ECO:0000256" key="3">
    <source>
        <dbReference type="SAM" id="SignalP"/>
    </source>
</evidence>
<feature type="region of interest" description="Disordered" evidence="1">
    <location>
        <begin position="40"/>
        <end position="72"/>
    </location>
</feature>
<sequence>MRGNLFLFALLALFALAVTAQDAVVPRAAATTVASIIDPENQAQPTSTAASSSDSTSSGSSGADSAAGAEGADDGSFKMSKGGMIAIIVVVVVVAVGGIVSTVLFFIAKKRQWEVRKSLKRVSRRLTGRSTAGAGAARDNRENRRTAVRMASPPAGKNRSAAPKQNKERDLEKGEKKPSGRREKPTMSAFSVETPVVKSWKDKVFGYKE</sequence>
<protein>
    <recommendedName>
        <fullName evidence="6">Transmembrane protein</fullName>
    </recommendedName>
</protein>
<evidence type="ECO:0000313" key="5">
    <source>
        <dbReference type="Proteomes" id="UP000572817"/>
    </source>
</evidence>
<dbReference type="OrthoDB" id="5425637at2759"/>
<feature type="compositionally biased region" description="Low complexity" evidence="1">
    <location>
        <begin position="128"/>
        <end position="137"/>
    </location>
</feature>
<keyword evidence="2" id="KW-0472">Membrane</keyword>
<feature type="signal peptide" evidence="3">
    <location>
        <begin position="1"/>
        <end position="20"/>
    </location>
</feature>
<feature type="compositionally biased region" description="Basic and acidic residues" evidence="1">
    <location>
        <begin position="165"/>
        <end position="185"/>
    </location>
</feature>
<keyword evidence="5" id="KW-1185">Reference proteome</keyword>
<feature type="chain" id="PRO_5034655983" description="Transmembrane protein" evidence="3">
    <location>
        <begin position="21"/>
        <end position="209"/>
    </location>
</feature>
<proteinExistence type="predicted"/>
<gene>
    <name evidence="4" type="ORF">GTA08_BOTSDO01855</name>
</gene>
<organism evidence="4 5">
    <name type="scientific">Botryosphaeria dothidea</name>
    <dbReference type="NCBI Taxonomy" id="55169"/>
    <lineage>
        <taxon>Eukaryota</taxon>
        <taxon>Fungi</taxon>
        <taxon>Dikarya</taxon>
        <taxon>Ascomycota</taxon>
        <taxon>Pezizomycotina</taxon>
        <taxon>Dothideomycetes</taxon>
        <taxon>Dothideomycetes incertae sedis</taxon>
        <taxon>Botryosphaeriales</taxon>
        <taxon>Botryosphaeriaceae</taxon>
        <taxon>Botryosphaeria</taxon>
    </lineage>
</organism>
<evidence type="ECO:0000256" key="1">
    <source>
        <dbReference type="SAM" id="MobiDB-lite"/>
    </source>
</evidence>
<feature type="transmembrane region" description="Helical" evidence="2">
    <location>
        <begin position="84"/>
        <end position="108"/>
    </location>
</feature>
<keyword evidence="2" id="KW-0812">Transmembrane</keyword>
<comment type="caution">
    <text evidence="4">The sequence shown here is derived from an EMBL/GenBank/DDBJ whole genome shotgun (WGS) entry which is preliminary data.</text>
</comment>
<accession>A0A8H4IY17</accession>
<reference evidence="4" key="1">
    <citation type="submission" date="2020-04" db="EMBL/GenBank/DDBJ databases">
        <title>Genome Assembly and Annotation of Botryosphaeria dothidea sdau 11-99, a Latent Pathogen of Apple Fruit Ring Rot in China.</title>
        <authorList>
            <person name="Yu C."/>
            <person name="Diao Y."/>
            <person name="Lu Q."/>
            <person name="Zhao J."/>
            <person name="Cui S."/>
            <person name="Peng C."/>
            <person name="He B."/>
            <person name="Liu H."/>
        </authorList>
    </citation>
    <scope>NUCLEOTIDE SEQUENCE [LARGE SCALE GENOMIC DNA]</scope>
    <source>
        <strain evidence="4">Sdau11-99</strain>
    </source>
</reference>
<evidence type="ECO:0000256" key="2">
    <source>
        <dbReference type="SAM" id="Phobius"/>
    </source>
</evidence>
<feature type="compositionally biased region" description="Low complexity" evidence="1">
    <location>
        <begin position="46"/>
        <end position="70"/>
    </location>
</feature>